<protein>
    <submittedName>
        <fullName evidence="2">Uncharacterized protein</fullName>
    </submittedName>
</protein>
<dbReference type="Proteomes" id="UP000650467">
    <property type="component" value="Unassembled WGS sequence"/>
</dbReference>
<feature type="compositionally biased region" description="Gly residues" evidence="1">
    <location>
        <begin position="195"/>
        <end position="204"/>
    </location>
</feature>
<dbReference type="OrthoDB" id="549775at2759"/>
<feature type="compositionally biased region" description="Low complexity" evidence="1">
    <location>
        <begin position="50"/>
        <end position="79"/>
    </location>
</feature>
<dbReference type="PANTHER" id="PTHR35763:SF1">
    <property type="entry name" value="OS11G0133900 PROTEIN"/>
    <property type="match status" value="1"/>
</dbReference>
<dbReference type="Pfam" id="PF13233">
    <property type="entry name" value="Complex1_LYR_2"/>
    <property type="match status" value="1"/>
</dbReference>
<dbReference type="PANTHER" id="PTHR35763">
    <property type="entry name" value="COMPLEX 1 LYR-LIKE PROTEIN"/>
    <property type="match status" value="1"/>
</dbReference>
<feature type="region of interest" description="Disordered" evidence="1">
    <location>
        <begin position="50"/>
        <end position="100"/>
    </location>
</feature>
<sequence>MTGGSVSPAEVRSVLRTVLRAVDRHLTPASGSQLWRQEVLSRFRAGAAGAAGAPGAGASPASASAPASAAAADPQQPGPSGRGPPGAFDRSALPIAPAGRAPTPAQALAAAREWAELANNIARHKELLLSYNIGLDVDERTKRMVEATARRVGFALPAPKEDVQTPAQRQAADARKVAAMGKAAAAREEEASGFGASGGRGDGR</sequence>
<dbReference type="AlphaFoldDB" id="A0A835W7X5"/>
<evidence type="ECO:0000256" key="1">
    <source>
        <dbReference type="SAM" id="MobiDB-lite"/>
    </source>
</evidence>
<dbReference type="EMBL" id="JAEHOC010000004">
    <property type="protein sequence ID" value="KAG2442810.1"/>
    <property type="molecule type" value="Genomic_DNA"/>
</dbReference>
<proteinExistence type="predicted"/>
<reference evidence="2" key="1">
    <citation type="journal article" date="2020" name="bioRxiv">
        <title>Comparative genomics of Chlamydomonas.</title>
        <authorList>
            <person name="Craig R.J."/>
            <person name="Hasan A.R."/>
            <person name="Ness R.W."/>
            <person name="Keightley P.D."/>
        </authorList>
    </citation>
    <scope>NUCLEOTIDE SEQUENCE</scope>
    <source>
        <strain evidence="2">SAG 7.73</strain>
    </source>
</reference>
<comment type="caution">
    <text evidence="2">The sequence shown here is derived from an EMBL/GenBank/DDBJ whole genome shotgun (WGS) entry which is preliminary data.</text>
</comment>
<evidence type="ECO:0000313" key="2">
    <source>
        <dbReference type="EMBL" id="KAG2442810.1"/>
    </source>
</evidence>
<feature type="region of interest" description="Disordered" evidence="1">
    <location>
        <begin position="183"/>
        <end position="204"/>
    </location>
</feature>
<gene>
    <name evidence="2" type="ORF">HXX76_002889</name>
</gene>
<name>A0A835W7X5_CHLIN</name>
<evidence type="ECO:0000313" key="3">
    <source>
        <dbReference type="Proteomes" id="UP000650467"/>
    </source>
</evidence>
<accession>A0A835W7X5</accession>
<organism evidence="2 3">
    <name type="scientific">Chlamydomonas incerta</name>
    <dbReference type="NCBI Taxonomy" id="51695"/>
    <lineage>
        <taxon>Eukaryota</taxon>
        <taxon>Viridiplantae</taxon>
        <taxon>Chlorophyta</taxon>
        <taxon>core chlorophytes</taxon>
        <taxon>Chlorophyceae</taxon>
        <taxon>CS clade</taxon>
        <taxon>Chlamydomonadales</taxon>
        <taxon>Chlamydomonadaceae</taxon>
        <taxon>Chlamydomonas</taxon>
    </lineage>
</organism>
<keyword evidence="3" id="KW-1185">Reference proteome</keyword>